<dbReference type="InterPro" id="IPR051327">
    <property type="entry name" value="MATE_MepA_subfamily"/>
</dbReference>
<dbReference type="KEGG" id="fms:M1R53_00170"/>
<evidence type="ECO:0000313" key="12">
    <source>
        <dbReference type="Proteomes" id="UP000831151"/>
    </source>
</evidence>
<dbReference type="GO" id="GO:0042910">
    <property type="term" value="F:xenobiotic transmembrane transporter activity"/>
    <property type="evidence" value="ECO:0007669"/>
    <property type="project" value="InterPro"/>
</dbReference>
<dbReference type="CDD" id="cd13143">
    <property type="entry name" value="MATE_MepA_like"/>
    <property type="match status" value="1"/>
</dbReference>
<evidence type="ECO:0000256" key="4">
    <source>
        <dbReference type="ARBA" id="ARBA00022448"/>
    </source>
</evidence>
<evidence type="ECO:0000256" key="3">
    <source>
        <dbReference type="ARBA" id="ARBA00022106"/>
    </source>
</evidence>
<keyword evidence="4" id="KW-0813">Transport</keyword>
<name>A0A9E7DJJ7_9FIRM</name>
<keyword evidence="7 10" id="KW-1133">Transmembrane helix</keyword>
<keyword evidence="5" id="KW-1003">Cell membrane</keyword>
<feature type="transmembrane region" description="Helical" evidence="10">
    <location>
        <begin position="320"/>
        <end position="342"/>
    </location>
</feature>
<dbReference type="GO" id="GO:0005886">
    <property type="term" value="C:plasma membrane"/>
    <property type="evidence" value="ECO:0007669"/>
    <property type="project" value="UniProtKB-SubCell"/>
</dbReference>
<evidence type="ECO:0000256" key="2">
    <source>
        <dbReference type="ARBA" id="ARBA00008417"/>
    </source>
</evidence>
<dbReference type="Proteomes" id="UP000831151">
    <property type="component" value="Chromosome"/>
</dbReference>
<feature type="transmembrane region" description="Helical" evidence="10">
    <location>
        <begin position="198"/>
        <end position="223"/>
    </location>
</feature>
<dbReference type="Pfam" id="PF01554">
    <property type="entry name" value="MatE"/>
    <property type="match status" value="2"/>
</dbReference>
<keyword evidence="6 10" id="KW-0812">Transmembrane</keyword>
<dbReference type="InterPro" id="IPR048279">
    <property type="entry name" value="MdtK-like"/>
</dbReference>
<evidence type="ECO:0000313" key="11">
    <source>
        <dbReference type="EMBL" id="UQK59120.1"/>
    </source>
</evidence>
<keyword evidence="12" id="KW-1185">Reference proteome</keyword>
<gene>
    <name evidence="11" type="ORF">M1R53_00170</name>
</gene>
<keyword evidence="9" id="KW-0046">Antibiotic resistance</keyword>
<evidence type="ECO:0000256" key="10">
    <source>
        <dbReference type="SAM" id="Phobius"/>
    </source>
</evidence>
<evidence type="ECO:0000256" key="7">
    <source>
        <dbReference type="ARBA" id="ARBA00022989"/>
    </source>
</evidence>
<evidence type="ECO:0000256" key="6">
    <source>
        <dbReference type="ARBA" id="ARBA00022692"/>
    </source>
</evidence>
<dbReference type="EMBL" id="CP096649">
    <property type="protein sequence ID" value="UQK59120.1"/>
    <property type="molecule type" value="Genomic_DNA"/>
</dbReference>
<feature type="transmembrane region" description="Helical" evidence="10">
    <location>
        <begin position="420"/>
        <end position="440"/>
    </location>
</feature>
<organism evidence="11 12">
    <name type="scientific">Fenollaria massiliensis</name>
    <dbReference type="NCBI Taxonomy" id="938288"/>
    <lineage>
        <taxon>Bacteria</taxon>
        <taxon>Bacillati</taxon>
        <taxon>Bacillota</taxon>
        <taxon>Clostridia</taxon>
        <taxon>Eubacteriales</taxon>
        <taxon>Fenollaria</taxon>
    </lineage>
</organism>
<feature type="transmembrane region" description="Helical" evidence="10">
    <location>
        <begin position="23"/>
        <end position="43"/>
    </location>
</feature>
<feature type="transmembrane region" description="Helical" evidence="10">
    <location>
        <begin position="143"/>
        <end position="160"/>
    </location>
</feature>
<dbReference type="RefSeq" id="WP_249242634.1">
    <property type="nucleotide sequence ID" value="NZ_CP096649.1"/>
</dbReference>
<dbReference type="PANTHER" id="PTHR43823">
    <property type="entry name" value="SPORULATION PROTEIN YKVU"/>
    <property type="match status" value="1"/>
</dbReference>
<comment type="similarity">
    <text evidence="2">Belongs to the multi antimicrobial extrusion (MATE) (TC 2.A.66.1) family. MepA subfamily.</text>
</comment>
<dbReference type="PIRSF" id="PIRSF006603">
    <property type="entry name" value="DinF"/>
    <property type="match status" value="1"/>
</dbReference>
<keyword evidence="8 10" id="KW-0472">Membrane</keyword>
<accession>A0A9E7DJJ7</accession>
<dbReference type="AlphaFoldDB" id="A0A9E7DJJ7"/>
<feature type="transmembrane region" description="Helical" evidence="10">
    <location>
        <begin position="63"/>
        <end position="89"/>
    </location>
</feature>
<dbReference type="GO" id="GO:0015297">
    <property type="term" value="F:antiporter activity"/>
    <property type="evidence" value="ECO:0007669"/>
    <property type="project" value="InterPro"/>
</dbReference>
<feature type="transmembrane region" description="Helical" evidence="10">
    <location>
        <begin position="243"/>
        <end position="269"/>
    </location>
</feature>
<feature type="transmembrane region" description="Helical" evidence="10">
    <location>
        <begin position="101"/>
        <end position="123"/>
    </location>
</feature>
<evidence type="ECO:0000256" key="5">
    <source>
        <dbReference type="ARBA" id="ARBA00022475"/>
    </source>
</evidence>
<evidence type="ECO:0000256" key="1">
    <source>
        <dbReference type="ARBA" id="ARBA00004651"/>
    </source>
</evidence>
<protein>
    <recommendedName>
        <fullName evidence="3">Multidrug export protein MepA</fullName>
    </recommendedName>
</protein>
<dbReference type="PANTHER" id="PTHR43823:SF3">
    <property type="entry name" value="MULTIDRUG EXPORT PROTEIN MEPA"/>
    <property type="match status" value="1"/>
</dbReference>
<proteinExistence type="inferred from homology"/>
<feature type="transmembrane region" description="Helical" evidence="10">
    <location>
        <begin position="396"/>
        <end position="414"/>
    </location>
</feature>
<feature type="transmembrane region" description="Helical" evidence="10">
    <location>
        <begin position="368"/>
        <end position="389"/>
    </location>
</feature>
<feature type="transmembrane region" description="Helical" evidence="10">
    <location>
        <begin position="172"/>
        <end position="192"/>
    </location>
</feature>
<sequence length="452" mass="50566">MCYNLYISQGGFTITTVKIKKQFFSYIIPSLSAMIIFSLYSMVDGFFVSKYVGVEALSAVNLSMPFINIVFALGIIAAVGSQTMCGVLIGRKNYMKANKIFSFNIKTVTIFSIILTVLFYFNMDRIALLLGARGDLKPLVIEYIGHIVYFVPFLMISYNFEVLVKVDGFPRLAVVTVITCGLSNVILDYVFVGLMGKGLAGAAVATGISQVISTVVYLIHFTIGKSNLEFTHVKFSLDTLKSIFTLGVGDFVSEVGIAMIVLFYNLFIIKFLGEKSIATFSVISYVNNLALTCFAGITQGTQPLLSYYYGKKDYASLKKLFRLATAAIFVTGVVFLMGSQLFPERIFRIFLNVDKETMAYSVESLRKFSISFMITGFNVLIAAVCVSFLKPKYSVTINILRSFVTIYLALFVLTMVEPRLIWFASAVSEAVTLIFAYYFYRRLSRENQEKYE</sequence>
<evidence type="ECO:0000256" key="9">
    <source>
        <dbReference type="ARBA" id="ARBA00023251"/>
    </source>
</evidence>
<evidence type="ECO:0000256" key="8">
    <source>
        <dbReference type="ARBA" id="ARBA00023136"/>
    </source>
</evidence>
<dbReference type="InterPro" id="IPR002528">
    <property type="entry name" value="MATE_fam"/>
</dbReference>
<reference evidence="11" key="1">
    <citation type="submission" date="2022-04" db="EMBL/GenBank/DDBJ databases">
        <title>Complete genome sequences of Ezakiella coagulans and Fenollaria massiliensis.</title>
        <authorList>
            <person name="France M.T."/>
            <person name="Clifford J."/>
            <person name="Narina S."/>
            <person name="Rutt L."/>
            <person name="Ravel J."/>
        </authorList>
    </citation>
    <scope>NUCLEOTIDE SEQUENCE</scope>
    <source>
        <strain evidence="11">C0061C2</strain>
    </source>
</reference>
<dbReference type="InterPro" id="IPR045070">
    <property type="entry name" value="MATE_MepA-like"/>
</dbReference>
<comment type="subcellular location">
    <subcellularLocation>
        <location evidence="1">Cell membrane</location>
        <topology evidence="1">Multi-pass membrane protein</topology>
    </subcellularLocation>
</comment>
<dbReference type="GO" id="GO:0046677">
    <property type="term" value="P:response to antibiotic"/>
    <property type="evidence" value="ECO:0007669"/>
    <property type="project" value="UniProtKB-KW"/>
</dbReference>